<organism evidence="2">
    <name type="scientific">Lygus hesperus</name>
    <name type="common">Western plant bug</name>
    <dbReference type="NCBI Taxonomy" id="30085"/>
    <lineage>
        <taxon>Eukaryota</taxon>
        <taxon>Metazoa</taxon>
        <taxon>Ecdysozoa</taxon>
        <taxon>Arthropoda</taxon>
        <taxon>Hexapoda</taxon>
        <taxon>Insecta</taxon>
        <taxon>Pterygota</taxon>
        <taxon>Neoptera</taxon>
        <taxon>Paraneoptera</taxon>
        <taxon>Hemiptera</taxon>
        <taxon>Heteroptera</taxon>
        <taxon>Panheteroptera</taxon>
        <taxon>Cimicomorpha</taxon>
        <taxon>Miridae</taxon>
        <taxon>Mirini</taxon>
        <taxon>Lygus</taxon>
    </lineage>
</organism>
<dbReference type="AlphaFoldDB" id="A0A0A9XT58"/>
<feature type="signal peptide" evidence="1">
    <location>
        <begin position="1"/>
        <end position="24"/>
    </location>
</feature>
<name>A0A0A9XT58_LYGHE</name>
<dbReference type="EMBL" id="GBHO01020758">
    <property type="protein sequence ID" value="JAG22846.1"/>
    <property type="molecule type" value="Transcribed_RNA"/>
</dbReference>
<sequence length="241" mass="26872">KSSASGMELKVILFFICARSGALASTTCRDVSEEVDELLVESDYLIFNDMVQPLVDGFQQEIALSLLGFDVIPNGVSLEVNKGVLAGLDSLSRSDSLSSECWTAHTRTLQGVFRYNTLTLSYSFMKSEFWFWEVTGSFSCQILPTLSMTVTKEGDNCRLEVFTFTNPVEIDYDFSVDDSSWKGWFVSKVLRHVLSRDGSATPSLVPSIVKASQSVVESYFKRIWCDHSNPYPKTVQSSVAE</sequence>
<dbReference type="GO" id="GO:0016874">
    <property type="term" value="F:ligase activity"/>
    <property type="evidence" value="ECO:0007669"/>
    <property type="project" value="UniProtKB-KW"/>
</dbReference>
<feature type="chain" id="PRO_5007389658" evidence="1">
    <location>
        <begin position="25"/>
        <end position="241"/>
    </location>
</feature>
<evidence type="ECO:0000313" key="3">
    <source>
        <dbReference type="EMBL" id="JAG34004.1"/>
    </source>
</evidence>
<proteinExistence type="predicted"/>
<keyword evidence="2" id="KW-0436">Ligase</keyword>
<reference evidence="2" key="2">
    <citation type="submission" date="2014-07" db="EMBL/GenBank/DDBJ databases">
        <authorList>
            <person name="Hull J."/>
        </authorList>
    </citation>
    <scope>NUCLEOTIDE SEQUENCE</scope>
</reference>
<evidence type="ECO:0000256" key="1">
    <source>
        <dbReference type="SAM" id="SignalP"/>
    </source>
</evidence>
<keyword evidence="1" id="KW-0732">Signal</keyword>
<reference evidence="2" key="1">
    <citation type="journal article" date="2014" name="PLoS ONE">
        <title>Transcriptome-Based Identification of ABC Transporters in the Western Tarnished Plant Bug Lygus hesperus.</title>
        <authorList>
            <person name="Hull J.J."/>
            <person name="Chaney K."/>
            <person name="Geib S.M."/>
            <person name="Fabrick J.A."/>
            <person name="Brent C.S."/>
            <person name="Walsh D."/>
            <person name="Lavine L.C."/>
        </authorList>
    </citation>
    <scope>NUCLEOTIDE SEQUENCE</scope>
</reference>
<dbReference type="EMBL" id="GBHO01009600">
    <property type="protein sequence ID" value="JAG34004.1"/>
    <property type="molecule type" value="Transcribed_RNA"/>
</dbReference>
<evidence type="ECO:0000313" key="2">
    <source>
        <dbReference type="EMBL" id="JAG22846.1"/>
    </source>
</evidence>
<gene>
    <name evidence="2" type="primary">ligB_0</name>
    <name evidence="3" type="synonym">ligB_1</name>
    <name evidence="2" type="ORF">CM83_68404</name>
    <name evidence="3" type="ORF">CM83_68405</name>
</gene>
<accession>A0A0A9XT58</accession>
<feature type="non-terminal residue" evidence="2">
    <location>
        <position position="1"/>
    </location>
</feature>
<protein>
    <submittedName>
        <fullName evidence="2">DNA ligase B</fullName>
    </submittedName>
</protein>